<dbReference type="EMBL" id="GBRH01229937">
    <property type="protein sequence ID" value="JAD67958.1"/>
    <property type="molecule type" value="Transcribed_RNA"/>
</dbReference>
<evidence type="ECO:0000313" key="1">
    <source>
        <dbReference type="EMBL" id="JAD67958.1"/>
    </source>
</evidence>
<reference evidence="1" key="2">
    <citation type="journal article" date="2015" name="Data Brief">
        <title>Shoot transcriptome of the giant reed, Arundo donax.</title>
        <authorList>
            <person name="Barrero R.A."/>
            <person name="Guerrero F.D."/>
            <person name="Moolhuijzen P."/>
            <person name="Goolsby J.A."/>
            <person name="Tidwell J."/>
            <person name="Bellgard S.E."/>
            <person name="Bellgard M.I."/>
        </authorList>
    </citation>
    <scope>NUCLEOTIDE SEQUENCE</scope>
    <source>
        <tissue evidence="1">Shoot tissue taken approximately 20 cm above the soil surface</tissue>
    </source>
</reference>
<name>A0A0A9C0H6_ARUDO</name>
<proteinExistence type="predicted"/>
<protein>
    <submittedName>
        <fullName evidence="1">Uncharacterized protein</fullName>
    </submittedName>
</protein>
<dbReference type="AlphaFoldDB" id="A0A0A9C0H6"/>
<reference evidence="1" key="1">
    <citation type="submission" date="2014-09" db="EMBL/GenBank/DDBJ databases">
        <authorList>
            <person name="Magalhaes I.L.F."/>
            <person name="Oliveira U."/>
            <person name="Santos F.R."/>
            <person name="Vidigal T.H.D.A."/>
            <person name="Brescovit A.D."/>
            <person name="Santos A.J."/>
        </authorList>
    </citation>
    <scope>NUCLEOTIDE SEQUENCE</scope>
    <source>
        <tissue evidence="1">Shoot tissue taken approximately 20 cm above the soil surface</tissue>
    </source>
</reference>
<organism evidence="1">
    <name type="scientific">Arundo donax</name>
    <name type="common">Giant reed</name>
    <name type="synonym">Donax arundinaceus</name>
    <dbReference type="NCBI Taxonomy" id="35708"/>
    <lineage>
        <taxon>Eukaryota</taxon>
        <taxon>Viridiplantae</taxon>
        <taxon>Streptophyta</taxon>
        <taxon>Embryophyta</taxon>
        <taxon>Tracheophyta</taxon>
        <taxon>Spermatophyta</taxon>
        <taxon>Magnoliopsida</taxon>
        <taxon>Liliopsida</taxon>
        <taxon>Poales</taxon>
        <taxon>Poaceae</taxon>
        <taxon>PACMAD clade</taxon>
        <taxon>Arundinoideae</taxon>
        <taxon>Arundineae</taxon>
        <taxon>Arundo</taxon>
    </lineage>
</organism>
<accession>A0A0A9C0H6</accession>
<sequence>MARHNQCKYGSGRRGECFTLSYMWRLYHCLGFLSQQGLMSYPKKTFKHSHLLASTRQWPFHVHAVASLPYLLSLPRARTIQSRYAPGQNPNP</sequence>